<feature type="compositionally biased region" description="Basic and acidic residues" evidence="1">
    <location>
        <begin position="37"/>
        <end position="54"/>
    </location>
</feature>
<feature type="compositionally biased region" description="Polar residues" evidence="1">
    <location>
        <begin position="286"/>
        <end position="315"/>
    </location>
</feature>
<organism evidence="2 3">
    <name type="scientific">Cnephaeus nilssonii</name>
    <name type="common">Northern bat</name>
    <name type="synonym">Eptesicus nilssonii</name>
    <dbReference type="NCBI Taxonomy" id="3371016"/>
    <lineage>
        <taxon>Eukaryota</taxon>
        <taxon>Metazoa</taxon>
        <taxon>Chordata</taxon>
        <taxon>Craniata</taxon>
        <taxon>Vertebrata</taxon>
        <taxon>Euteleostomi</taxon>
        <taxon>Mammalia</taxon>
        <taxon>Eutheria</taxon>
        <taxon>Laurasiatheria</taxon>
        <taxon>Chiroptera</taxon>
        <taxon>Yangochiroptera</taxon>
        <taxon>Vespertilionidae</taxon>
        <taxon>Cnephaeus</taxon>
    </lineage>
</organism>
<accession>A0AA40IA85</accession>
<feature type="compositionally biased region" description="Basic and acidic residues" evidence="1">
    <location>
        <begin position="318"/>
        <end position="327"/>
    </location>
</feature>
<protein>
    <submittedName>
        <fullName evidence="2">Uncharacterized protein</fullName>
    </submittedName>
</protein>
<feature type="region of interest" description="Disordered" evidence="1">
    <location>
        <begin position="1"/>
        <end position="222"/>
    </location>
</feature>
<evidence type="ECO:0000313" key="2">
    <source>
        <dbReference type="EMBL" id="KAK1345938.1"/>
    </source>
</evidence>
<feature type="region of interest" description="Disordered" evidence="1">
    <location>
        <begin position="257"/>
        <end position="394"/>
    </location>
</feature>
<evidence type="ECO:0000256" key="1">
    <source>
        <dbReference type="SAM" id="MobiDB-lite"/>
    </source>
</evidence>
<feature type="compositionally biased region" description="Basic and acidic residues" evidence="1">
    <location>
        <begin position="196"/>
        <end position="208"/>
    </location>
</feature>
<sequence length="394" mass="42003">MCAKAQRPGGREDREGTERGPLEFPKETQVRAPRLLDAQEQRLKGARAGEEHATCHGSTKLGDLGHTDPSPEVLLPGRGRDPHVTPADQDPAQRHAPADTQDELDTDSDEGSLFTLSSGSSEGAGNGSEGEADGEESSGTSEPREDGNPRVRKDNVTSSESLGDITFQKTQGECENQEDRFEKPPVSRSDSGVYKSHRESASNTHKGENPVTLPGSLGEHAARDMTPGMFAYDCVTAPQSEAAGWHRSLRDLEFSNVETPPCSAEGPSGPGKTACGERGADICTYEPSTQGSDTDENNSPSQHDSEAGSTPSSPMDTGAHEGHDSREAVSPTQLLQCSGDEPALQCARGGGEYFEEGSKSQTHSSLMGVGRVGEDRLSYNKDEDVHPESQRQCE</sequence>
<proteinExistence type="predicted"/>
<name>A0AA40IA85_CNENI</name>
<comment type="caution">
    <text evidence="2">The sequence shown here is derived from an EMBL/GenBank/DDBJ whole genome shotgun (WGS) entry which is preliminary data.</text>
</comment>
<reference evidence="2" key="1">
    <citation type="submission" date="2023-06" db="EMBL/GenBank/DDBJ databases">
        <title>Reference genome for the Northern bat (Eptesicus nilssonii), a most northern bat species.</title>
        <authorList>
            <person name="Laine V.N."/>
            <person name="Pulliainen A.T."/>
            <person name="Lilley T.M."/>
        </authorList>
    </citation>
    <scope>NUCLEOTIDE SEQUENCE</scope>
    <source>
        <strain evidence="2">BLF_Eptnil</strain>
        <tissue evidence="2">Kidney</tissue>
    </source>
</reference>
<feature type="compositionally biased region" description="Polar residues" evidence="1">
    <location>
        <begin position="156"/>
        <end position="174"/>
    </location>
</feature>
<dbReference type="EMBL" id="JAULJE010000002">
    <property type="protein sequence ID" value="KAK1345938.1"/>
    <property type="molecule type" value="Genomic_DNA"/>
</dbReference>
<feature type="compositionally biased region" description="Basic and acidic residues" evidence="1">
    <location>
        <begin position="9"/>
        <end position="29"/>
    </location>
</feature>
<dbReference type="AlphaFoldDB" id="A0AA40IA85"/>
<gene>
    <name evidence="2" type="ORF">QTO34_008403</name>
</gene>
<evidence type="ECO:0000313" key="3">
    <source>
        <dbReference type="Proteomes" id="UP001177744"/>
    </source>
</evidence>
<keyword evidence="3" id="KW-1185">Reference proteome</keyword>
<feature type="compositionally biased region" description="Basic and acidic residues" evidence="1">
    <location>
        <begin position="372"/>
        <end position="394"/>
    </location>
</feature>
<feature type="compositionally biased region" description="Basic and acidic residues" evidence="1">
    <location>
        <begin position="142"/>
        <end position="155"/>
    </location>
</feature>
<dbReference type="Proteomes" id="UP001177744">
    <property type="component" value="Unassembled WGS sequence"/>
</dbReference>
<feature type="compositionally biased region" description="Acidic residues" evidence="1">
    <location>
        <begin position="100"/>
        <end position="110"/>
    </location>
</feature>